<dbReference type="Pfam" id="PF04267">
    <property type="entry name" value="SoxD"/>
    <property type="match status" value="1"/>
</dbReference>
<evidence type="ECO:0000313" key="2">
    <source>
        <dbReference type="Proteomes" id="UP000534870"/>
    </source>
</evidence>
<protein>
    <submittedName>
        <fullName evidence="1">Sarcosine oxidase subunit delta</fullName>
    </submittedName>
</protein>
<sequence>MRLPCPSCGLRNNGEFVFRGDAAPRRPTPDAPDADWSDYVYLRDNVAGPMRELWYHTPCRSWMVITRDTRTHDILGAEDAVSASRTGAAA</sequence>
<proteinExistence type="predicted"/>
<reference evidence="1 2" key="1">
    <citation type="submission" date="2020-06" db="EMBL/GenBank/DDBJ databases">
        <title>Description of novel acetic acid bacteria.</title>
        <authorList>
            <person name="Sombolestani A."/>
        </authorList>
    </citation>
    <scope>NUCLEOTIDE SEQUENCE [LARGE SCALE GENOMIC DNA]</scope>
    <source>
        <strain evidence="1 2">LMG 31431</strain>
    </source>
</reference>
<dbReference type="EMBL" id="JABXXP010000002">
    <property type="protein sequence ID" value="NVN09690.1"/>
    <property type="molecule type" value="Genomic_DNA"/>
</dbReference>
<accession>A0A7Y7ITT4</accession>
<dbReference type="GO" id="GO:0008115">
    <property type="term" value="F:sarcosine oxidase activity"/>
    <property type="evidence" value="ECO:0007669"/>
    <property type="project" value="InterPro"/>
</dbReference>
<dbReference type="GO" id="GO:0046653">
    <property type="term" value="P:tetrahydrofolate metabolic process"/>
    <property type="evidence" value="ECO:0007669"/>
    <property type="project" value="InterPro"/>
</dbReference>
<dbReference type="InterPro" id="IPR006279">
    <property type="entry name" value="SoxD"/>
</dbReference>
<comment type="caution">
    <text evidence="1">The sequence shown here is derived from an EMBL/GenBank/DDBJ whole genome shotgun (WGS) entry which is preliminary data.</text>
</comment>
<dbReference type="Proteomes" id="UP000534870">
    <property type="component" value="Unassembled WGS sequence"/>
</dbReference>
<name>A0A7Y7ITT4_9PROT</name>
<evidence type="ECO:0000313" key="1">
    <source>
        <dbReference type="EMBL" id="NVN09690.1"/>
    </source>
</evidence>
<dbReference type="RefSeq" id="WP_176638479.1">
    <property type="nucleotide sequence ID" value="NZ_JABXXP010000002.1"/>
</dbReference>
<organism evidence="1 2">
    <name type="scientific">Nguyenibacter vanlangensis</name>
    <dbReference type="NCBI Taxonomy" id="1216886"/>
    <lineage>
        <taxon>Bacteria</taxon>
        <taxon>Pseudomonadati</taxon>
        <taxon>Pseudomonadota</taxon>
        <taxon>Alphaproteobacteria</taxon>
        <taxon>Acetobacterales</taxon>
        <taxon>Acetobacteraceae</taxon>
        <taxon>Nguyenibacter</taxon>
    </lineage>
</organism>
<dbReference type="InterPro" id="IPR038561">
    <property type="entry name" value="SoxD_sf"/>
</dbReference>
<dbReference type="Gene3D" id="3.30.2270.10">
    <property type="entry name" value="Folate-binding superfamily"/>
    <property type="match status" value="1"/>
</dbReference>
<dbReference type="AlphaFoldDB" id="A0A7Y7ITT4"/>
<gene>
    <name evidence="1" type="ORF">HUK84_00740</name>
</gene>